<evidence type="ECO:0008006" key="5">
    <source>
        <dbReference type="Google" id="ProtNLM"/>
    </source>
</evidence>
<reference evidence="3 4" key="1">
    <citation type="submission" date="2022-08" db="EMBL/GenBank/DDBJ databases">
        <authorList>
            <person name="Zeman M."/>
            <person name="Kubasova T."/>
        </authorList>
    </citation>
    <scope>NUCLEOTIDE SEQUENCE [LARGE SCALE GENOMIC DNA]</scope>
    <source>
        <strain evidence="3 4">ET62</strain>
    </source>
</reference>
<accession>A0AAW5MWW7</accession>
<evidence type="ECO:0000313" key="4">
    <source>
        <dbReference type="Proteomes" id="UP001204579"/>
    </source>
</evidence>
<proteinExistence type="predicted"/>
<organism evidence="3 4">
    <name type="scientific">Phocaeicola barnesiae</name>
    <dbReference type="NCBI Taxonomy" id="376804"/>
    <lineage>
        <taxon>Bacteria</taxon>
        <taxon>Pseudomonadati</taxon>
        <taxon>Bacteroidota</taxon>
        <taxon>Bacteroidia</taxon>
        <taxon>Bacteroidales</taxon>
        <taxon>Bacteroidaceae</taxon>
        <taxon>Phocaeicola</taxon>
    </lineage>
</organism>
<keyword evidence="2" id="KW-0472">Membrane</keyword>
<evidence type="ECO:0000313" key="3">
    <source>
        <dbReference type="EMBL" id="MCR8872931.1"/>
    </source>
</evidence>
<gene>
    <name evidence="3" type="ORF">NW209_02655</name>
</gene>
<feature type="region of interest" description="Disordered" evidence="1">
    <location>
        <begin position="176"/>
        <end position="202"/>
    </location>
</feature>
<sequence>MGALTNIFYHSLGSMLVGVVLTIVGIIAMYMLIRLWWRNSTFSIASILVGVVLFFFLSFQSILLCGAITIKSYCDDVEHYVNVLVQNVSSMHSFSTEDSQLILDQISKEWPLVGYYVNMADFQGHTSDTIAQAMSDELRSYMNWFIFRRICWSLLFVVVGAIIVIKTISIRNSSHRYSRRSGVPSGNHTSVGHASRRRMTRR</sequence>
<protein>
    <recommendedName>
        <fullName evidence="5">Transmembrane protein</fullName>
    </recommendedName>
</protein>
<evidence type="ECO:0000256" key="2">
    <source>
        <dbReference type="SAM" id="Phobius"/>
    </source>
</evidence>
<keyword evidence="2" id="KW-0812">Transmembrane</keyword>
<dbReference type="AlphaFoldDB" id="A0AAW5MWW7"/>
<feature type="transmembrane region" description="Helical" evidence="2">
    <location>
        <begin position="12"/>
        <end position="33"/>
    </location>
</feature>
<evidence type="ECO:0000256" key="1">
    <source>
        <dbReference type="SAM" id="MobiDB-lite"/>
    </source>
</evidence>
<comment type="caution">
    <text evidence="3">The sequence shown here is derived from an EMBL/GenBank/DDBJ whole genome shotgun (WGS) entry which is preliminary data.</text>
</comment>
<dbReference type="RefSeq" id="WP_258335334.1">
    <property type="nucleotide sequence ID" value="NZ_JANRHJ010000002.1"/>
</dbReference>
<keyword evidence="2" id="KW-1133">Transmembrane helix</keyword>
<feature type="transmembrane region" description="Helical" evidence="2">
    <location>
        <begin position="45"/>
        <end position="70"/>
    </location>
</feature>
<keyword evidence="4" id="KW-1185">Reference proteome</keyword>
<name>A0AAW5MWW7_9BACT</name>
<feature type="transmembrane region" description="Helical" evidence="2">
    <location>
        <begin position="146"/>
        <end position="170"/>
    </location>
</feature>
<dbReference type="EMBL" id="JANRHJ010000002">
    <property type="protein sequence ID" value="MCR8872931.1"/>
    <property type="molecule type" value="Genomic_DNA"/>
</dbReference>
<dbReference type="Proteomes" id="UP001204579">
    <property type="component" value="Unassembled WGS sequence"/>
</dbReference>